<dbReference type="CDD" id="cd00761">
    <property type="entry name" value="Glyco_tranf_GTA_type"/>
    <property type="match status" value="1"/>
</dbReference>
<evidence type="ECO:0000313" key="3">
    <source>
        <dbReference type="Proteomes" id="UP000477386"/>
    </source>
</evidence>
<sequence length="335" mass="38042">MNKGVSVVICCYNSAARLPETLEHLTKQRVSDKIKWEVVVVDNNSTDETAQVAQRLWDSYLTTIPLTIVNEPQQGLIHARMTGIRAATYEYLIFCDDDNWLCTNYVTDSFRILESNDRIGACGGQGAPVFGGNKPDFFDGCVHGYALGPQGRNEGEVMGSTLYGAGLVVRRSVILRVLDSGFQTKLSGRSGKTLSAGDDGELTTLIKILGYQLWYSPYLEFEHYLPEGRLQWSYITRMFQQFGKGNGVLQPYYALAEQTNSRSWTYHFFRRVYYTLRRLTAPRSVREKYIVLLMDATMLTTMVSQRKHFSSTMQDLLRVKKNFTALTPQPILNRS</sequence>
<dbReference type="AlphaFoldDB" id="A0A6M0IN43"/>
<comment type="caution">
    <text evidence="2">The sequence shown here is derived from an EMBL/GenBank/DDBJ whole genome shotgun (WGS) entry which is preliminary data.</text>
</comment>
<keyword evidence="2" id="KW-0808">Transferase</keyword>
<dbReference type="InterPro" id="IPR029044">
    <property type="entry name" value="Nucleotide-diphossugar_trans"/>
</dbReference>
<dbReference type="PANTHER" id="PTHR43685:SF3">
    <property type="entry name" value="SLR2126 PROTEIN"/>
    <property type="match status" value="1"/>
</dbReference>
<dbReference type="EMBL" id="JAAGNZ010000002">
    <property type="protein sequence ID" value="NEU69332.1"/>
    <property type="molecule type" value="Genomic_DNA"/>
</dbReference>
<dbReference type="InterPro" id="IPR001173">
    <property type="entry name" value="Glyco_trans_2-like"/>
</dbReference>
<dbReference type="Proteomes" id="UP000477386">
    <property type="component" value="Unassembled WGS sequence"/>
</dbReference>
<dbReference type="PANTHER" id="PTHR43685">
    <property type="entry name" value="GLYCOSYLTRANSFERASE"/>
    <property type="match status" value="1"/>
</dbReference>
<evidence type="ECO:0000259" key="1">
    <source>
        <dbReference type="Pfam" id="PF00535"/>
    </source>
</evidence>
<dbReference type="SUPFAM" id="SSF53448">
    <property type="entry name" value="Nucleotide-diphospho-sugar transferases"/>
    <property type="match status" value="1"/>
</dbReference>
<dbReference type="InterPro" id="IPR050834">
    <property type="entry name" value="Glycosyltransf_2"/>
</dbReference>
<dbReference type="RefSeq" id="WP_164041796.1">
    <property type="nucleotide sequence ID" value="NZ_JAAGNZ010000002.1"/>
</dbReference>
<organism evidence="2 3">
    <name type="scientific">Spirosoma agri</name>
    <dbReference type="NCBI Taxonomy" id="1987381"/>
    <lineage>
        <taxon>Bacteria</taxon>
        <taxon>Pseudomonadati</taxon>
        <taxon>Bacteroidota</taxon>
        <taxon>Cytophagia</taxon>
        <taxon>Cytophagales</taxon>
        <taxon>Cytophagaceae</taxon>
        <taxon>Spirosoma</taxon>
    </lineage>
</organism>
<reference evidence="2 3" key="1">
    <citation type="submission" date="2020-02" db="EMBL/GenBank/DDBJ databases">
        <title>Draft genome sequence of two Spirosoma agri KCTC 52727 and Spirosoma terrae KCTC 52035.</title>
        <authorList>
            <person name="Rojas J."/>
            <person name="Ambika Manirajan B."/>
            <person name="Ratering S."/>
            <person name="Suarez C."/>
            <person name="Schnell S."/>
        </authorList>
    </citation>
    <scope>NUCLEOTIDE SEQUENCE [LARGE SCALE GENOMIC DNA]</scope>
    <source>
        <strain evidence="2 3">KCTC 52727</strain>
    </source>
</reference>
<gene>
    <name evidence="2" type="ORF">GK091_20765</name>
</gene>
<dbReference type="Gene3D" id="3.90.550.10">
    <property type="entry name" value="Spore Coat Polysaccharide Biosynthesis Protein SpsA, Chain A"/>
    <property type="match status" value="1"/>
</dbReference>
<accession>A0A6M0IN43</accession>
<name>A0A6M0IN43_9BACT</name>
<feature type="domain" description="Glycosyltransferase 2-like" evidence="1">
    <location>
        <begin position="6"/>
        <end position="124"/>
    </location>
</feature>
<dbReference type="GO" id="GO:0016740">
    <property type="term" value="F:transferase activity"/>
    <property type="evidence" value="ECO:0007669"/>
    <property type="project" value="UniProtKB-KW"/>
</dbReference>
<dbReference type="Pfam" id="PF00535">
    <property type="entry name" value="Glycos_transf_2"/>
    <property type="match status" value="1"/>
</dbReference>
<protein>
    <submittedName>
        <fullName evidence="2">Glycosyltransferase family 2 protein</fullName>
    </submittedName>
</protein>
<keyword evidence="3" id="KW-1185">Reference proteome</keyword>
<evidence type="ECO:0000313" key="2">
    <source>
        <dbReference type="EMBL" id="NEU69332.1"/>
    </source>
</evidence>
<proteinExistence type="predicted"/>